<dbReference type="OrthoDB" id="140595at2"/>
<dbReference type="SUPFAM" id="SSF51905">
    <property type="entry name" value="FAD/NAD(P)-binding domain"/>
    <property type="match status" value="1"/>
</dbReference>
<dbReference type="NCBIfam" id="NF003724">
    <property type="entry name" value="PRK05329.2-3"/>
    <property type="match status" value="1"/>
</dbReference>
<dbReference type="EMBL" id="FNHU01000001">
    <property type="protein sequence ID" value="SDM22892.1"/>
    <property type="molecule type" value="Genomic_DNA"/>
</dbReference>
<dbReference type="AlphaFoldDB" id="A0A1G9RHU1"/>
<dbReference type="GO" id="GO:0016491">
    <property type="term" value="F:oxidoreductase activity"/>
    <property type="evidence" value="ECO:0007669"/>
    <property type="project" value="UniProtKB-KW"/>
</dbReference>
<accession>A0A1G9RHU1</accession>
<dbReference type="Pfam" id="PF00890">
    <property type="entry name" value="FAD_binding_2"/>
    <property type="match status" value="1"/>
</dbReference>
<dbReference type="RefSeq" id="WP_092606529.1">
    <property type="nucleotide sequence ID" value="NZ_FNHU01000001.1"/>
</dbReference>
<name>A0A1G9RHU1_9ACTO</name>
<sequence length="487" mass="49358">MSSDVVVIGAGISGYAAALRLRRAGASVTLVTKGMGSLALSPGTVDVLGRLGGAAGPAGPGAGATTEERSARRAVTHPYAAIAAADLLPEGHPYRVIGRRATAAGVDRFAALVGPELLTARPDTAAGEGGGDDSAAGPANLWLPTAVGAVRPTLLVQPSMQAAVLRDGGRYLVVGLARLKDFTAGLVAGNLNRSELPDGGRVQARALTVDFEARAGESDTNAVGHARALDDPAGIDRLARLLQGKVRDGETVLLPAVLGLDRPGVFQELAERLGAPVGEIPLVPPSVPGLRLEHRLDRLAAAERVRVVMGARVVDSRVERGRLVSVTTAAAGRPREHRAAAFVLAAGGFESGALNMDSHGQVTDTVLGLPLAGVTADGAENLRRLIHHDYWGAPQGLFRVGVAVDAQMRPLGADGEPALAGVHAAGGVLAGAVRWSEKSGEGIALGSAEAAGDAVLAELGCAVPPEQSTAAGRSTGATGPDKSKEQD</sequence>
<evidence type="ECO:0000256" key="1">
    <source>
        <dbReference type="ARBA" id="ARBA00022630"/>
    </source>
</evidence>
<evidence type="ECO:0000259" key="4">
    <source>
        <dbReference type="Pfam" id="PF00890"/>
    </source>
</evidence>
<dbReference type="InterPro" id="IPR036188">
    <property type="entry name" value="FAD/NAD-bd_sf"/>
</dbReference>
<proteinExistence type="predicted"/>
<reference evidence="5 6" key="1">
    <citation type="submission" date="2016-10" db="EMBL/GenBank/DDBJ databases">
        <authorList>
            <person name="de Groot N.N."/>
        </authorList>
    </citation>
    <scope>NUCLEOTIDE SEQUENCE [LARGE SCALE GENOMIC DNA]</scope>
    <source>
        <strain evidence="5 6">KPR-7B</strain>
    </source>
</reference>
<gene>
    <name evidence="5" type="ORF">SAMN04487766_10112</name>
</gene>
<keyword evidence="2" id="KW-0560">Oxidoreductase</keyword>
<organism evidence="5 6">
    <name type="scientific">Actinomyces ruminicola</name>
    <dbReference type="NCBI Taxonomy" id="332524"/>
    <lineage>
        <taxon>Bacteria</taxon>
        <taxon>Bacillati</taxon>
        <taxon>Actinomycetota</taxon>
        <taxon>Actinomycetes</taxon>
        <taxon>Actinomycetales</taxon>
        <taxon>Actinomycetaceae</taxon>
        <taxon>Actinomyces</taxon>
    </lineage>
</organism>
<feature type="region of interest" description="Disordered" evidence="3">
    <location>
        <begin position="465"/>
        <end position="487"/>
    </location>
</feature>
<evidence type="ECO:0000256" key="2">
    <source>
        <dbReference type="ARBA" id="ARBA00023002"/>
    </source>
</evidence>
<evidence type="ECO:0000313" key="6">
    <source>
        <dbReference type="Proteomes" id="UP000199671"/>
    </source>
</evidence>
<evidence type="ECO:0000256" key="3">
    <source>
        <dbReference type="SAM" id="MobiDB-lite"/>
    </source>
</evidence>
<dbReference type="Gene3D" id="3.50.50.60">
    <property type="entry name" value="FAD/NAD(P)-binding domain"/>
    <property type="match status" value="2"/>
</dbReference>
<dbReference type="PRINTS" id="PR00411">
    <property type="entry name" value="PNDRDTASEI"/>
</dbReference>
<keyword evidence="1" id="KW-0285">Flavoprotein</keyword>
<dbReference type="Proteomes" id="UP000199671">
    <property type="component" value="Unassembled WGS sequence"/>
</dbReference>
<dbReference type="InterPro" id="IPR003953">
    <property type="entry name" value="FAD-dep_OxRdtase_2_FAD-bd"/>
</dbReference>
<evidence type="ECO:0000313" key="5">
    <source>
        <dbReference type="EMBL" id="SDM22892.1"/>
    </source>
</evidence>
<protein>
    <submittedName>
        <fullName evidence="5">Glycerol-3-phosphate dehydrogenase subunit B</fullName>
    </submittedName>
</protein>
<feature type="domain" description="FAD-dependent oxidoreductase 2 FAD-binding" evidence="4">
    <location>
        <begin position="4"/>
        <end position="440"/>
    </location>
</feature>
<feature type="compositionally biased region" description="Polar residues" evidence="3">
    <location>
        <begin position="466"/>
        <end position="477"/>
    </location>
</feature>